<accession>A0AAU2GSD9</accession>
<proteinExistence type="predicted"/>
<evidence type="ECO:0000313" key="1">
    <source>
        <dbReference type="EMBL" id="WTU38249.1"/>
    </source>
</evidence>
<name>A0AAU2GSD9_9ACTN</name>
<sequence>MRRRIDPGVIAAAAGLASTASLARYQHFVPPLSNRETARLLRGQI</sequence>
<gene>
    <name evidence="1" type="ORF">OHV25_00955</name>
</gene>
<reference evidence="1" key="1">
    <citation type="submission" date="2022-10" db="EMBL/GenBank/DDBJ databases">
        <title>The complete genomes of actinobacterial strains from the NBC collection.</title>
        <authorList>
            <person name="Joergensen T.S."/>
            <person name="Alvarez Arevalo M."/>
            <person name="Sterndorff E.B."/>
            <person name="Faurdal D."/>
            <person name="Vuksanovic O."/>
            <person name="Mourched A.-S."/>
            <person name="Charusanti P."/>
            <person name="Shaw S."/>
            <person name="Blin K."/>
            <person name="Weber T."/>
        </authorList>
    </citation>
    <scope>NUCLEOTIDE SEQUENCE</scope>
    <source>
        <strain evidence="1">NBC_00060</strain>
    </source>
</reference>
<organism evidence="1">
    <name type="scientific">Streptomyces sp. NBC_00060</name>
    <dbReference type="NCBI Taxonomy" id="2975636"/>
    <lineage>
        <taxon>Bacteria</taxon>
        <taxon>Bacillati</taxon>
        <taxon>Actinomycetota</taxon>
        <taxon>Actinomycetes</taxon>
        <taxon>Kitasatosporales</taxon>
        <taxon>Streptomycetaceae</taxon>
        <taxon>Streptomyces</taxon>
    </lineage>
</organism>
<dbReference type="EMBL" id="CP108253">
    <property type="protein sequence ID" value="WTU38249.1"/>
    <property type="molecule type" value="Genomic_DNA"/>
</dbReference>
<dbReference type="AlphaFoldDB" id="A0AAU2GSD9"/>
<protein>
    <submittedName>
        <fullName evidence="1">Uncharacterized protein</fullName>
    </submittedName>
</protein>